<keyword evidence="5 6" id="KW-0472">Membrane</keyword>
<dbReference type="GO" id="GO:0005886">
    <property type="term" value="C:plasma membrane"/>
    <property type="evidence" value="ECO:0007669"/>
    <property type="project" value="UniProtKB-SubCell"/>
</dbReference>
<dbReference type="AlphaFoldDB" id="A0A9D9E0Q0"/>
<accession>A0A9D9E0Q0</accession>
<dbReference type="EMBL" id="JADIMT010000099">
    <property type="protein sequence ID" value="MBO8437066.1"/>
    <property type="molecule type" value="Genomic_DNA"/>
</dbReference>
<protein>
    <submittedName>
        <fullName evidence="7">YihY family inner membrane protein</fullName>
    </submittedName>
</protein>
<dbReference type="Pfam" id="PF03631">
    <property type="entry name" value="Virul_fac_BrkB"/>
    <property type="match status" value="1"/>
</dbReference>
<dbReference type="Gene3D" id="1.10.10.10">
    <property type="entry name" value="Winged helix-like DNA-binding domain superfamily/Winged helix DNA-binding domain"/>
    <property type="match status" value="1"/>
</dbReference>
<dbReference type="NCBIfam" id="TIGR00765">
    <property type="entry name" value="yihY_not_rbn"/>
    <property type="match status" value="1"/>
</dbReference>
<dbReference type="InterPro" id="IPR017039">
    <property type="entry name" value="Virul_fac_BrkB"/>
</dbReference>
<evidence type="ECO:0000256" key="5">
    <source>
        <dbReference type="ARBA" id="ARBA00023136"/>
    </source>
</evidence>
<dbReference type="PANTHER" id="PTHR30213:SF0">
    <property type="entry name" value="UPF0761 MEMBRANE PROTEIN YIHY"/>
    <property type="match status" value="1"/>
</dbReference>
<feature type="transmembrane region" description="Helical" evidence="6">
    <location>
        <begin position="47"/>
        <end position="67"/>
    </location>
</feature>
<dbReference type="Proteomes" id="UP000823615">
    <property type="component" value="Unassembled WGS sequence"/>
</dbReference>
<evidence type="ECO:0000256" key="4">
    <source>
        <dbReference type="ARBA" id="ARBA00022989"/>
    </source>
</evidence>
<evidence type="ECO:0000313" key="7">
    <source>
        <dbReference type="EMBL" id="MBO8437066.1"/>
    </source>
</evidence>
<feature type="transmembrane region" description="Helical" evidence="6">
    <location>
        <begin position="184"/>
        <end position="203"/>
    </location>
</feature>
<feature type="transmembrane region" description="Helical" evidence="6">
    <location>
        <begin position="246"/>
        <end position="272"/>
    </location>
</feature>
<evidence type="ECO:0000256" key="3">
    <source>
        <dbReference type="ARBA" id="ARBA00022692"/>
    </source>
</evidence>
<dbReference type="PANTHER" id="PTHR30213">
    <property type="entry name" value="INNER MEMBRANE PROTEIN YHJD"/>
    <property type="match status" value="1"/>
</dbReference>
<keyword evidence="3 6" id="KW-0812">Transmembrane</keyword>
<keyword evidence="4 6" id="KW-1133">Transmembrane helix</keyword>
<comment type="subcellular location">
    <subcellularLocation>
        <location evidence="1">Cell membrane</location>
        <topology evidence="1">Multi-pass membrane protein</topology>
    </subcellularLocation>
</comment>
<dbReference type="InterPro" id="IPR036388">
    <property type="entry name" value="WH-like_DNA-bd_sf"/>
</dbReference>
<organism evidence="7 8">
    <name type="scientific">Candidatus Ornithospirochaeta stercoripullorum</name>
    <dbReference type="NCBI Taxonomy" id="2840899"/>
    <lineage>
        <taxon>Bacteria</taxon>
        <taxon>Pseudomonadati</taxon>
        <taxon>Spirochaetota</taxon>
        <taxon>Spirochaetia</taxon>
        <taxon>Spirochaetales</taxon>
        <taxon>Spirochaetaceae</taxon>
        <taxon>Spirochaetaceae incertae sedis</taxon>
        <taxon>Candidatus Ornithospirochaeta</taxon>
    </lineage>
</organism>
<reference evidence="7" key="1">
    <citation type="submission" date="2020-10" db="EMBL/GenBank/DDBJ databases">
        <authorList>
            <person name="Gilroy R."/>
        </authorList>
    </citation>
    <scope>NUCLEOTIDE SEQUENCE</scope>
    <source>
        <strain evidence="7">7293</strain>
    </source>
</reference>
<evidence type="ECO:0000256" key="6">
    <source>
        <dbReference type="SAM" id="Phobius"/>
    </source>
</evidence>
<evidence type="ECO:0000256" key="2">
    <source>
        <dbReference type="ARBA" id="ARBA00022475"/>
    </source>
</evidence>
<sequence length="416" mass="45404">MKGRSGSKVVSCLGSWWLSYLKAASLAIRGMGRDNISLMASGMVYSTLIAVIPCFTFLFAFLSAFGVLQPFMELIKIIMVDTFGEGTGAEIVSYLELFSSNAMSLGVIGLISFIFTGILLVNKIYTVINSIFRTHPSSGTVRRFTSFLTLLILGAFMVVALLAIRSMAGDTLRKIALDTDGDGSLFYTFLLILIGWGALLLLYKIVPSARIKFGSAAVGATTCIISLTIATAAFRMIASTMVSYSVIYGSLATLFIALLYLYIVWFSVFFAAELAFVYQFRPDKTFLLGNLESPFRQISEAVNTLLLISDKYRRGDGAMSQKELIRKLAIPAAKLGKHISDLEDGGMIMCVNTQRTLYVPARPLDQIKLSDVIIALYGESDDSSIETMGEAVAAEFMHRGVADTSSVTVENLLERI</sequence>
<reference evidence="7" key="2">
    <citation type="journal article" date="2021" name="PeerJ">
        <title>Extensive microbial diversity within the chicken gut microbiome revealed by metagenomics and culture.</title>
        <authorList>
            <person name="Gilroy R."/>
            <person name="Ravi A."/>
            <person name="Getino M."/>
            <person name="Pursley I."/>
            <person name="Horton D.L."/>
            <person name="Alikhan N.F."/>
            <person name="Baker D."/>
            <person name="Gharbi K."/>
            <person name="Hall N."/>
            <person name="Watson M."/>
            <person name="Adriaenssens E.M."/>
            <person name="Foster-Nyarko E."/>
            <person name="Jarju S."/>
            <person name="Secka A."/>
            <person name="Antonio M."/>
            <person name="Oren A."/>
            <person name="Chaudhuri R.R."/>
            <person name="La Ragione R."/>
            <person name="Hildebrand F."/>
            <person name="Pallen M.J."/>
        </authorList>
    </citation>
    <scope>NUCLEOTIDE SEQUENCE</scope>
    <source>
        <strain evidence="7">7293</strain>
    </source>
</reference>
<gene>
    <name evidence="7" type="ORF">IAA97_08825</name>
</gene>
<feature type="transmembrane region" description="Helical" evidence="6">
    <location>
        <begin position="107"/>
        <end position="132"/>
    </location>
</feature>
<name>A0A9D9E0Q0_9SPIO</name>
<feature type="transmembrane region" description="Helical" evidence="6">
    <location>
        <begin position="215"/>
        <end position="234"/>
    </location>
</feature>
<evidence type="ECO:0000256" key="1">
    <source>
        <dbReference type="ARBA" id="ARBA00004651"/>
    </source>
</evidence>
<comment type="caution">
    <text evidence="7">The sequence shown here is derived from an EMBL/GenBank/DDBJ whole genome shotgun (WGS) entry which is preliminary data.</text>
</comment>
<evidence type="ECO:0000313" key="8">
    <source>
        <dbReference type="Proteomes" id="UP000823615"/>
    </source>
</evidence>
<feature type="transmembrane region" description="Helical" evidence="6">
    <location>
        <begin position="144"/>
        <end position="164"/>
    </location>
</feature>
<proteinExistence type="predicted"/>
<keyword evidence="2" id="KW-1003">Cell membrane</keyword>